<feature type="compositionally biased region" description="Basic and acidic residues" evidence="6">
    <location>
        <begin position="541"/>
        <end position="553"/>
    </location>
</feature>
<dbReference type="Pfam" id="PF00239">
    <property type="entry name" value="Resolvase"/>
    <property type="match status" value="1"/>
</dbReference>
<reference evidence="9" key="2">
    <citation type="submission" date="2020-09" db="EMBL/GenBank/DDBJ databases">
        <authorList>
            <person name="Sun Q."/>
            <person name="Zhou Y."/>
        </authorList>
    </citation>
    <scope>NUCLEOTIDE SEQUENCE</scope>
    <source>
        <strain evidence="9">CGMCC 4.7306</strain>
    </source>
</reference>
<evidence type="ECO:0000256" key="4">
    <source>
        <dbReference type="PIRSR" id="PIRSR606118-50"/>
    </source>
</evidence>
<dbReference type="InterPro" id="IPR011109">
    <property type="entry name" value="DNA_bind_recombinase_dom"/>
</dbReference>
<evidence type="ECO:0000256" key="6">
    <source>
        <dbReference type="SAM" id="MobiDB-lite"/>
    </source>
</evidence>
<dbReference type="CDD" id="cd00338">
    <property type="entry name" value="Ser_Recombinase"/>
    <property type="match status" value="1"/>
</dbReference>
<dbReference type="InterPro" id="IPR038109">
    <property type="entry name" value="DNA_bind_recomb_sf"/>
</dbReference>
<dbReference type="SUPFAM" id="SSF53041">
    <property type="entry name" value="Resolvase-like"/>
    <property type="match status" value="1"/>
</dbReference>
<dbReference type="GO" id="GO:0003677">
    <property type="term" value="F:DNA binding"/>
    <property type="evidence" value="ECO:0007669"/>
    <property type="project" value="UniProtKB-KW"/>
</dbReference>
<dbReference type="InterPro" id="IPR006118">
    <property type="entry name" value="Recombinase_CS"/>
</dbReference>
<dbReference type="InterPro" id="IPR050639">
    <property type="entry name" value="SSR_resolvase"/>
</dbReference>
<dbReference type="GO" id="GO:0000150">
    <property type="term" value="F:DNA strand exchange activity"/>
    <property type="evidence" value="ECO:0007669"/>
    <property type="project" value="InterPro"/>
</dbReference>
<evidence type="ECO:0000256" key="1">
    <source>
        <dbReference type="ARBA" id="ARBA00022908"/>
    </source>
</evidence>
<keyword evidence="2" id="KW-0238">DNA-binding</keyword>
<evidence type="ECO:0000313" key="9">
    <source>
        <dbReference type="EMBL" id="GGL48694.1"/>
    </source>
</evidence>
<name>A0A917W0V4_9ACTN</name>
<feature type="domain" description="Recombinase" evidence="8">
    <location>
        <begin position="178"/>
        <end position="297"/>
    </location>
</feature>
<organism evidence="9 10">
    <name type="scientific">Microlunatus endophyticus</name>
    <dbReference type="NCBI Taxonomy" id="1716077"/>
    <lineage>
        <taxon>Bacteria</taxon>
        <taxon>Bacillati</taxon>
        <taxon>Actinomycetota</taxon>
        <taxon>Actinomycetes</taxon>
        <taxon>Propionibacteriales</taxon>
        <taxon>Propionibacteriaceae</taxon>
        <taxon>Microlunatus</taxon>
    </lineage>
</organism>
<evidence type="ECO:0000256" key="5">
    <source>
        <dbReference type="PROSITE-ProRule" id="PRU10137"/>
    </source>
</evidence>
<evidence type="ECO:0000313" key="10">
    <source>
        <dbReference type="Proteomes" id="UP000613840"/>
    </source>
</evidence>
<dbReference type="Pfam" id="PF13408">
    <property type="entry name" value="Zn_ribbon_recom"/>
    <property type="match status" value="1"/>
</dbReference>
<dbReference type="PROSITE" id="PS51736">
    <property type="entry name" value="RECOMBINASES_3"/>
    <property type="match status" value="1"/>
</dbReference>
<dbReference type="PANTHER" id="PTHR30461:SF23">
    <property type="entry name" value="DNA RECOMBINASE-RELATED"/>
    <property type="match status" value="1"/>
</dbReference>
<feature type="domain" description="Resolvase/invertase-type recombinase catalytic" evidence="7">
    <location>
        <begin position="20"/>
        <end position="171"/>
    </location>
</feature>
<keyword evidence="1" id="KW-0229">DNA integration</keyword>
<sequence length="597" mass="66005">MPKRSTPGPDGQAVAEDGALAVSYLRVSTKEQAQRGGRDEGFSLPAQREANQRKAESLGAAIVEEFIEPGESGTTTDRPALQRLLAYVKEHPVAYCIVHKIDRLARNRLDDAMIHYELRQAGVMLVSATENIDETPSGMLVHGIMSSIAEFYSLNLATEVTKGLVQKAAAGGTPTKAPIGYLNVRKRDELGRDIRTIEVDPDRSEHVTWAFCAYATGNWTTAQIYEELIARGLTTVPTPRHPAKPLAFSSVHRMLTNPYYKGDVTYKGVTYAGAHTPIVPIEVWYRVQTVLSAHNSAGDRRRRHDHYLKGTVYCGACGSRLMISNARSASGNIYPYFVCAGRHSKRTHCTRPAILVDKVEQLVADHYKTIQIPPDVRHAMLGMLDEEFAALHASSETERHQLTVEKDRIQDQRRASLQAHYAGALPLDLLKEEQDRLARQLDLVTARLDALDSTYEEARTHLQECLALAGDCQTVYACGSDTTRRMANQAFFTRIYLDADDTIRTEPTRSFGLLLDRDTQHQALAWADQRQNASKRPTRTLNHDVEGSSKTRGVEVAGIEPASSSSEPGLLRAQLVYVGLLGPYACTSTVVARPSLS</sequence>
<dbReference type="InterPro" id="IPR036162">
    <property type="entry name" value="Resolvase-like_N_sf"/>
</dbReference>
<dbReference type="InterPro" id="IPR025827">
    <property type="entry name" value="Zn_ribbon_recom_dom"/>
</dbReference>
<dbReference type="SMART" id="SM00857">
    <property type="entry name" value="Resolvase"/>
    <property type="match status" value="1"/>
</dbReference>
<dbReference type="PROSITE" id="PS51737">
    <property type="entry name" value="RECOMBINASE_DNA_BIND"/>
    <property type="match status" value="1"/>
</dbReference>
<dbReference type="AlphaFoldDB" id="A0A917W0V4"/>
<proteinExistence type="predicted"/>
<accession>A0A917W0V4</accession>
<evidence type="ECO:0000259" key="8">
    <source>
        <dbReference type="PROSITE" id="PS51737"/>
    </source>
</evidence>
<dbReference type="Proteomes" id="UP000613840">
    <property type="component" value="Unassembled WGS sequence"/>
</dbReference>
<dbReference type="Pfam" id="PF07508">
    <property type="entry name" value="Recombinase"/>
    <property type="match status" value="1"/>
</dbReference>
<evidence type="ECO:0000259" key="7">
    <source>
        <dbReference type="PROSITE" id="PS51736"/>
    </source>
</evidence>
<keyword evidence="10" id="KW-1185">Reference proteome</keyword>
<dbReference type="GO" id="GO:0015074">
    <property type="term" value="P:DNA integration"/>
    <property type="evidence" value="ECO:0007669"/>
    <property type="project" value="UniProtKB-KW"/>
</dbReference>
<evidence type="ECO:0000256" key="3">
    <source>
        <dbReference type="ARBA" id="ARBA00023172"/>
    </source>
</evidence>
<dbReference type="PROSITE" id="PS00397">
    <property type="entry name" value="RECOMBINASES_1"/>
    <property type="match status" value="1"/>
</dbReference>
<dbReference type="EMBL" id="BMMZ01000001">
    <property type="protein sequence ID" value="GGL48694.1"/>
    <property type="molecule type" value="Genomic_DNA"/>
</dbReference>
<keyword evidence="3" id="KW-0233">DNA recombination</keyword>
<dbReference type="PANTHER" id="PTHR30461">
    <property type="entry name" value="DNA-INVERTASE FROM LAMBDOID PROPHAGE"/>
    <property type="match status" value="1"/>
</dbReference>
<reference evidence="9" key="1">
    <citation type="journal article" date="2014" name="Int. J. Syst. Evol. Microbiol.">
        <title>Complete genome sequence of Corynebacterium casei LMG S-19264T (=DSM 44701T), isolated from a smear-ripened cheese.</title>
        <authorList>
            <consortium name="US DOE Joint Genome Institute (JGI-PGF)"/>
            <person name="Walter F."/>
            <person name="Albersmeier A."/>
            <person name="Kalinowski J."/>
            <person name="Ruckert C."/>
        </authorList>
    </citation>
    <scope>NUCLEOTIDE SEQUENCE</scope>
    <source>
        <strain evidence="9">CGMCC 4.7306</strain>
    </source>
</reference>
<dbReference type="Gene3D" id="3.40.50.1390">
    <property type="entry name" value="Resolvase, N-terminal catalytic domain"/>
    <property type="match status" value="1"/>
</dbReference>
<evidence type="ECO:0000256" key="2">
    <source>
        <dbReference type="ARBA" id="ARBA00023125"/>
    </source>
</evidence>
<feature type="region of interest" description="Disordered" evidence="6">
    <location>
        <begin position="529"/>
        <end position="566"/>
    </location>
</feature>
<protein>
    <submittedName>
        <fullName evidence="9">Recombinase</fullName>
    </submittedName>
</protein>
<dbReference type="Gene3D" id="3.90.1750.20">
    <property type="entry name" value="Putative Large Serine Recombinase, Chain B, Domain 2"/>
    <property type="match status" value="1"/>
</dbReference>
<dbReference type="InterPro" id="IPR006119">
    <property type="entry name" value="Resolv_N"/>
</dbReference>
<gene>
    <name evidence="9" type="ORF">GCM10011575_03310</name>
</gene>
<feature type="active site" description="O-(5'-phospho-DNA)-serine intermediate" evidence="4 5">
    <location>
        <position position="28"/>
    </location>
</feature>
<comment type="caution">
    <text evidence="9">The sequence shown here is derived from an EMBL/GenBank/DDBJ whole genome shotgun (WGS) entry which is preliminary data.</text>
</comment>